<dbReference type="HAMAP" id="MF_01114">
    <property type="entry name" value="RecX"/>
    <property type="match status" value="1"/>
</dbReference>
<keyword evidence="4 5" id="KW-0963">Cytoplasm</keyword>
<dbReference type="InterPro" id="IPR053926">
    <property type="entry name" value="RecX_HTH_1st"/>
</dbReference>
<dbReference type="InterPro" id="IPR036388">
    <property type="entry name" value="WH-like_DNA-bd_sf"/>
</dbReference>
<gene>
    <name evidence="5" type="primary">recX</name>
    <name evidence="9" type="ORF">GXN76_08575</name>
</gene>
<dbReference type="PANTHER" id="PTHR33602:SF1">
    <property type="entry name" value="REGULATORY PROTEIN RECX FAMILY PROTEIN"/>
    <property type="match status" value="1"/>
</dbReference>
<dbReference type="InterPro" id="IPR053924">
    <property type="entry name" value="RecX_HTH_2nd"/>
</dbReference>
<evidence type="ECO:0000313" key="10">
    <source>
        <dbReference type="Proteomes" id="UP000503088"/>
    </source>
</evidence>
<evidence type="ECO:0000259" key="8">
    <source>
        <dbReference type="Pfam" id="PF21982"/>
    </source>
</evidence>
<dbReference type="GO" id="GO:0006282">
    <property type="term" value="P:regulation of DNA repair"/>
    <property type="evidence" value="ECO:0007669"/>
    <property type="project" value="UniProtKB-UniRule"/>
</dbReference>
<dbReference type="Pfam" id="PF21982">
    <property type="entry name" value="RecX_HTH1"/>
    <property type="match status" value="1"/>
</dbReference>
<dbReference type="Pfam" id="PF21981">
    <property type="entry name" value="RecX_HTH3"/>
    <property type="match status" value="1"/>
</dbReference>
<comment type="similarity">
    <text evidence="2 5">Belongs to the RecX family.</text>
</comment>
<dbReference type="Proteomes" id="UP000503088">
    <property type="component" value="Chromosome"/>
</dbReference>
<dbReference type="InterPro" id="IPR053925">
    <property type="entry name" value="RecX_HTH_3rd"/>
</dbReference>
<dbReference type="Gene3D" id="1.10.10.10">
    <property type="entry name" value="Winged helix-like DNA-binding domain superfamily/Winged helix DNA-binding domain"/>
    <property type="match status" value="3"/>
</dbReference>
<evidence type="ECO:0000256" key="3">
    <source>
        <dbReference type="ARBA" id="ARBA00018111"/>
    </source>
</evidence>
<protein>
    <recommendedName>
        <fullName evidence="3 5">Regulatory protein RecX</fullName>
    </recommendedName>
</protein>
<feature type="domain" description="RecX first three-helical" evidence="8">
    <location>
        <begin position="66"/>
        <end position="100"/>
    </location>
</feature>
<evidence type="ECO:0000256" key="5">
    <source>
        <dbReference type="HAMAP-Rule" id="MF_01114"/>
    </source>
</evidence>
<evidence type="ECO:0000256" key="1">
    <source>
        <dbReference type="ARBA" id="ARBA00004496"/>
    </source>
</evidence>
<dbReference type="EMBL" id="CP048104">
    <property type="protein sequence ID" value="QKG84524.1"/>
    <property type="molecule type" value="Genomic_DNA"/>
</dbReference>
<comment type="subcellular location">
    <subcellularLocation>
        <location evidence="1 5">Cytoplasm</location>
    </subcellularLocation>
</comment>
<name>A0A7D3XIH2_9BACL</name>
<evidence type="ECO:0000256" key="2">
    <source>
        <dbReference type="ARBA" id="ARBA00009695"/>
    </source>
</evidence>
<feature type="domain" description="RecX third three-helical" evidence="7">
    <location>
        <begin position="158"/>
        <end position="204"/>
    </location>
</feature>
<evidence type="ECO:0000313" key="9">
    <source>
        <dbReference type="EMBL" id="QKG84524.1"/>
    </source>
</evidence>
<evidence type="ECO:0000259" key="7">
    <source>
        <dbReference type="Pfam" id="PF21981"/>
    </source>
</evidence>
<dbReference type="KEGG" id="kpul:GXN76_08575"/>
<accession>A0A7D3XIH2</accession>
<dbReference type="Pfam" id="PF02631">
    <property type="entry name" value="RecX_HTH2"/>
    <property type="match status" value="1"/>
</dbReference>
<dbReference type="InterPro" id="IPR003783">
    <property type="entry name" value="Regulatory_RecX"/>
</dbReference>
<organism evidence="9 10">
    <name type="scientific">Kroppenstedtia pulmonis</name>
    <dbReference type="NCBI Taxonomy" id="1380685"/>
    <lineage>
        <taxon>Bacteria</taxon>
        <taxon>Bacillati</taxon>
        <taxon>Bacillota</taxon>
        <taxon>Bacilli</taxon>
        <taxon>Bacillales</taxon>
        <taxon>Thermoactinomycetaceae</taxon>
        <taxon>Kroppenstedtia</taxon>
    </lineage>
</organism>
<sequence length="219" mass="25946">MSTGIITRIERQKKSAHRYNIHIDGSYHLAVHEDVLVKYALSKGMKIDPDELEEVLEAEERNKVQQAALRYIGYKPRTIREVERYLDGKGFSSHHRDDVVREMEQHGYLDDRQFALQWIAERRGGKGFGKKMLQQELAQKGVSADLVEAALEKVGEEEERELAQQVADKRYHRLRHEPWPKIQRRLGQYLLRRGFPPPTVYDILRNYQKQHREEESEWE</sequence>
<evidence type="ECO:0000256" key="4">
    <source>
        <dbReference type="ARBA" id="ARBA00022490"/>
    </source>
</evidence>
<evidence type="ECO:0000259" key="6">
    <source>
        <dbReference type="Pfam" id="PF02631"/>
    </source>
</evidence>
<proteinExistence type="inferred from homology"/>
<keyword evidence="10" id="KW-1185">Reference proteome</keyword>
<dbReference type="RefSeq" id="WP_173222296.1">
    <property type="nucleotide sequence ID" value="NZ_CP048104.1"/>
</dbReference>
<dbReference type="AlphaFoldDB" id="A0A7D3XIH2"/>
<feature type="domain" description="RecX second three-helical" evidence="6">
    <location>
        <begin position="110"/>
        <end position="151"/>
    </location>
</feature>
<dbReference type="PANTHER" id="PTHR33602">
    <property type="entry name" value="REGULATORY PROTEIN RECX FAMILY PROTEIN"/>
    <property type="match status" value="1"/>
</dbReference>
<reference evidence="9 10" key="1">
    <citation type="submission" date="2020-01" db="EMBL/GenBank/DDBJ databases">
        <authorList>
            <person name="Gulvik C.A."/>
            <person name="Batra D.G."/>
        </authorList>
    </citation>
    <scope>NUCLEOTIDE SEQUENCE [LARGE SCALE GENOMIC DNA]</scope>
    <source>
        <strain evidence="9 10">W9323</strain>
    </source>
</reference>
<comment type="function">
    <text evidence="5">Modulates RecA activity.</text>
</comment>
<dbReference type="GO" id="GO:0005737">
    <property type="term" value="C:cytoplasm"/>
    <property type="evidence" value="ECO:0007669"/>
    <property type="project" value="UniProtKB-SubCell"/>
</dbReference>